<feature type="domain" description="GH26" evidence="5">
    <location>
        <begin position="1"/>
        <end position="295"/>
    </location>
</feature>
<proteinExistence type="inferred from homology"/>
<name>A0A1F4T6A8_UNCSA</name>
<dbReference type="InterPro" id="IPR017853">
    <property type="entry name" value="GH"/>
</dbReference>
<evidence type="ECO:0000256" key="2">
    <source>
        <dbReference type="ARBA" id="ARBA00022801"/>
    </source>
</evidence>
<evidence type="ECO:0000256" key="3">
    <source>
        <dbReference type="ARBA" id="ARBA00023295"/>
    </source>
</evidence>
<dbReference type="Proteomes" id="UP000178602">
    <property type="component" value="Unassembled WGS sequence"/>
</dbReference>
<dbReference type="InterPro" id="IPR022790">
    <property type="entry name" value="GH26_dom"/>
</dbReference>
<comment type="similarity">
    <text evidence="1 4">Belongs to the glycosyl hydrolase 26 family.</text>
</comment>
<accession>A0A1F4T6A8</accession>
<sequence>MGELECRKIGPAPNGGLWQGVHLGDAVSVSPFTINDFAQTSGAEVDFALRFVSFESGLNFPTASANGAASTGATLFVKLEPWNPARPDQNSYRLEDISAGRYDDLLRNFAEGAKRFGRPIFVTFGHEMNIGSYPWGNQPEAYKRAYQHVHNIMAGAGACNLTWVFNADASQPAANYYPGESYVDWVAVDGYNSTDSGAPWRSCSDIFTQRLNELEPLGKPLMIGEFASDANSPEEEQQKAGWVGDCVNYFADSGRVRAFAYFNQDKVENGERQRWAIRTPEARNAFRDSMTAAESKRDGLFRARILPPTPLPALRNSPTGSADFGLGQTSSELRPVLDPDLIKIRFQEGELNLEAVEGILSAVVDQIERPAPAGFSPMSARQEDFIRHFHDLAAIKQIDRTQRHEFFWYFADPREYWNNVITLLSSYTQECMETGQTYKLPATIEWTRKIRQRLEQLETNKKARPEIAANNSERVLPSDFAIASLYFLEAEANSQVKNQTADYYWSGIDLVLKGLERIKGLENKPLYPSKLDIFTYLKGITALGDLYQKLAQLTKRNEYYETAFNLYRQASGINDRSGLRVNLSLPVRNEARPLALSLTPENINEAIDFNITRGYIRKENRGKVLAGIYQYQRGIALLKQAGALVAWPRLKSIDDVAEQIVNIERAKEALRLASNLTGENDLTANTTFRAVGKMIDQAFPGLFWRDDSVGATVAAQINTIDRVNSSFFLDLATMIEGELLLLLADRIRYYPENSTANQRIVNSLKQFPELAAALDQGQTTANAKYLGVVERADFDRFGERKDDIWRALRSANPRLINIFSLINPGFSTDQLNNLGIQLSDSDKAAIAGIFQRAYQPGLYSGDQLNRTRLADILITAARDSFFPTINPRFGYLHAWAGIKQLEIDVRDAGYVVRLNFQGELFDPRNDFNSKIRPKNDPREQLARAEELGRRLPESNISPTEYLGVSFDFMRVIYLLAGIPGQNPDGSYLRGKNRVNPGETLALIDQIRDNYRDFNEEDRLYFEVQLNLREAGALIQQKNYDQALALLRAGERLVAPPLPSHLADKLQQVRQALASGNLDPRLLESANKIIGVARTLLEYKGRITSHSFSVSENKRLPIQEALVSAGCLDRGGKVKPDFLNRQGQFAAALRTKNILLTPAETSQIFEVLDQTDVFARLASRMGKLSPLVARRDYQAAATALGEIMDQLGRLDNSAEFERKYGERLTLDLHSIRAELYHFTTVAASLSRERPSGDVIFEYGQSTYFESRRSTIKYDIYYRPTFLTMDFPDIAEDQSAL</sequence>
<feature type="active site" description="Proton donor" evidence="4">
    <location>
        <position position="127"/>
    </location>
</feature>
<dbReference type="PANTHER" id="PTHR40079">
    <property type="entry name" value="MANNAN ENDO-1,4-BETA-MANNOSIDASE E-RELATED"/>
    <property type="match status" value="1"/>
</dbReference>
<dbReference type="SUPFAM" id="SSF51445">
    <property type="entry name" value="(Trans)glycosidases"/>
    <property type="match status" value="1"/>
</dbReference>
<dbReference type="GO" id="GO:0016985">
    <property type="term" value="F:mannan endo-1,4-beta-mannosidase activity"/>
    <property type="evidence" value="ECO:0007669"/>
    <property type="project" value="InterPro"/>
</dbReference>
<evidence type="ECO:0000313" key="6">
    <source>
        <dbReference type="EMBL" id="OGC28248.1"/>
    </source>
</evidence>
<feature type="active site" description="Nucleophile" evidence="4">
    <location>
        <position position="225"/>
    </location>
</feature>
<gene>
    <name evidence="6" type="ORF">A3K49_04615</name>
</gene>
<comment type="caution">
    <text evidence="6">The sequence shown here is derived from an EMBL/GenBank/DDBJ whole genome shotgun (WGS) entry which is preliminary data.</text>
</comment>
<dbReference type="Pfam" id="PF02156">
    <property type="entry name" value="Glyco_hydro_26"/>
    <property type="match status" value="1"/>
</dbReference>
<dbReference type="PANTHER" id="PTHR40079:SF4">
    <property type="entry name" value="GH26 DOMAIN-CONTAINING PROTEIN-RELATED"/>
    <property type="match status" value="1"/>
</dbReference>
<reference evidence="6 7" key="1">
    <citation type="journal article" date="2016" name="Nat. Commun.">
        <title>Thousands of microbial genomes shed light on interconnected biogeochemical processes in an aquifer system.</title>
        <authorList>
            <person name="Anantharaman K."/>
            <person name="Brown C.T."/>
            <person name="Hug L.A."/>
            <person name="Sharon I."/>
            <person name="Castelle C.J."/>
            <person name="Probst A.J."/>
            <person name="Thomas B.C."/>
            <person name="Singh A."/>
            <person name="Wilkins M.J."/>
            <person name="Karaoz U."/>
            <person name="Brodie E.L."/>
            <person name="Williams K.H."/>
            <person name="Hubbard S.S."/>
            <person name="Banfield J.F."/>
        </authorList>
    </citation>
    <scope>NUCLEOTIDE SEQUENCE [LARGE SCALE GENOMIC DNA]</scope>
</reference>
<dbReference type="Gene3D" id="3.20.20.80">
    <property type="entry name" value="Glycosidases"/>
    <property type="match status" value="1"/>
</dbReference>
<dbReference type="EMBL" id="MEUG01000001">
    <property type="protein sequence ID" value="OGC28248.1"/>
    <property type="molecule type" value="Genomic_DNA"/>
</dbReference>
<evidence type="ECO:0000313" key="7">
    <source>
        <dbReference type="Proteomes" id="UP000178602"/>
    </source>
</evidence>
<dbReference type="InterPro" id="IPR000805">
    <property type="entry name" value="Glyco_hydro_26"/>
</dbReference>
<evidence type="ECO:0000256" key="1">
    <source>
        <dbReference type="ARBA" id="ARBA00007754"/>
    </source>
</evidence>
<evidence type="ECO:0000259" key="5">
    <source>
        <dbReference type="PROSITE" id="PS51764"/>
    </source>
</evidence>
<keyword evidence="2 4" id="KW-0378">Hydrolase</keyword>
<dbReference type="PROSITE" id="PS51764">
    <property type="entry name" value="GH26"/>
    <property type="match status" value="1"/>
</dbReference>
<dbReference type="GO" id="GO:0006080">
    <property type="term" value="P:substituted mannan metabolic process"/>
    <property type="evidence" value="ECO:0007669"/>
    <property type="project" value="InterPro"/>
</dbReference>
<keyword evidence="3 4" id="KW-0326">Glycosidase</keyword>
<evidence type="ECO:0000256" key="4">
    <source>
        <dbReference type="PROSITE-ProRule" id="PRU01100"/>
    </source>
</evidence>
<organism evidence="6 7">
    <name type="scientific">candidate division WOR-1 bacterium RIFOXYC12_FULL_54_18</name>
    <dbReference type="NCBI Taxonomy" id="1802584"/>
    <lineage>
        <taxon>Bacteria</taxon>
        <taxon>Bacillati</taxon>
        <taxon>Saganbacteria</taxon>
    </lineage>
</organism>
<protein>
    <recommendedName>
        <fullName evidence="5">GH26 domain-containing protein</fullName>
    </recommendedName>
</protein>